<keyword evidence="1" id="KW-0472">Membrane</keyword>
<feature type="transmembrane region" description="Helical" evidence="1">
    <location>
        <begin position="146"/>
        <end position="166"/>
    </location>
</feature>
<feature type="transmembrane region" description="Helical" evidence="1">
    <location>
        <begin position="309"/>
        <end position="337"/>
    </location>
</feature>
<reference evidence="3" key="1">
    <citation type="journal article" date="2019" name="Int. J. Syst. Evol. Microbiol.">
        <title>The Global Catalogue of Microorganisms (GCM) 10K type strain sequencing project: providing services to taxonomists for standard genome sequencing and annotation.</title>
        <authorList>
            <consortium name="The Broad Institute Genomics Platform"/>
            <consortium name="The Broad Institute Genome Sequencing Center for Infectious Disease"/>
            <person name="Wu L."/>
            <person name="Ma J."/>
        </authorList>
    </citation>
    <scope>NUCLEOTIDE SEQUENCE [LARGE SCALE GENOMIC DNA]</scope>
    <source>
        <strain evidence="3">JCM 3175</strain>
    </source>
</reference>
<protein>
    <recommendedName>
        <fullName evidence="4">Polysaccharide biosynthesis protein</fullName>
    </recommendedName>
</protein>
<dbReference type="EMBL" id="BAABGU010000043">
    <property type="protein sequence ID" value="GAA4578760.1"/>
    <property type="molecule type" value="Genomic_DNA"/>
</dbReference>
<organism evidence="2 3">
    <name type="scientific">Micromonospora coerulea</name>
    <dbReference type="NCBI Taxonomy" id="47856"/>
    <lineage>
        <taxon>Bacteria</taxon>
        <taxon>Bacillati</taxon>
        <taxon>Actinomycetota</taxon>
        <taxon>Actinomycetes</taxon>
        <taxon>Micromonosporales</taxon>
        <taxon>Micromonosporaceae</taxon>
        <taxon>Micromonospora</taxon>
    </lineage>
</organism>
<evidence type="ECO:0000313" key="2">
    <source>
        <dbReference type="EMBL" id="GAA4578760.1"/>
    </source>
</evidence>
<keyword evidence="3" id="KW-1185">Reference proteome</keyword>
<keyword evidence="1" id="KW-1133">Transmembrane helix</keyword>
<feature type="transmembrane region" description="Helical" evidence="1">
    <location>
        <begin position="86"/>
        <end position="107"/>
    </location>
</feature>
<evidence type="ECO:0000256" key="1">
    <source>
        <dbReference type="SAM" id="Phobius"/>
    </source>
</evidence>
<proteinExistence type="predicted"/>
<name>A0ABP8T2B4_9ACTN</name>
<comment type="caution">
    <text evidence="2">The sequence shown here is derived from an EMBL/GenBank/DDBJ whole genome shotgun (WGS) entry which is preliminary data.</text>
</comment>
<evidence type="ECO:0000313" key="3">
    <source>
        <dbReference type="Proteomes" id="UP001500307"/>
    </source>
</evidence>
<gene>
    <name evidence="2" type="ORF">GCM10023176_55300</name>
</gene>
<accession>A0ABP8T2B4</accession>
<feature type="transmembrane region" description="Helical" evidence="1">
    <location>
        <begin position="403"/>
        <end position="424"/>
    </location>
</feature>
<feature type="transmembrane region" description="Helical" evidence="1">
    <location>
        <begin position="205"/>
        <end position="222"/>
    </location>
</feature>
<feature type="transmembrane region" description="Helical" evidence="1">
    <location>
        <begin position="379"/>
        <end position="397"/>
    </location>
</feature>
<dbReference type="Proteomes" id="UP001500307">
    <property type="component" value="Unassembled WGS sequence"/>
</dbReference>
<evidence type="ECO:0008006" key="4">
    <source>
        <dbReference type="Google" id="ProtNLM"/>
    </source>
</evidence>
<keyword evidence="1" id="KW-0812">Transmembrane</keyword>
<sequence>MTSSLRWPGEGAGVAMLYARPLRPGGAGDGAVMGRESDGRSGAGGLGTAGFAVTLAGVFVNGLAYVVPVLGARHLHAAELSALATLLALGSIGGVASTGLQIAVAVHRARHGRAPTGRPTLMTVAVTAALLAVGLPVAAVQLRLTATAVLLLGVLTVAVVAAGRWLGELQGDQRFLRLAGGMALLAAGRYGGMVAGLALGGGLSGSLLAGAVTSVLVLALLVRLNRGAGIDPVAPKLATRTVLTAGAATLAMLVVSYADLLLARRLLPADASGAYAVGTVLTKGALWAPQVVTVIALPRLARGDRRTLVAALTLVAASGAALVLAAALAGGLAFRLAGGPAYADEGRHAVLFAGAGALYALVFVLINARVAAAARWPSAPLWSSTVAFVLAVATVVPHTLPGIAGAALVTSAVTALITGMLVFLQKPPPRSASTRLAATVTTPGNGTLRTE</sequence>
<feature type="transmembrane region" description="Helical" evidence="1">
    <location>
        <begin position="242"/>
        <end position="262"/>
    </location>
</feature>
<feature type="transmembrane region" description="Helical" evidence="1">
    <location>
        <begin position="119"/>
        <end position="140"/>
    </location>
</feature>
<feature type="transmembrane region" description="Helical" evidence="1">
    <location>
        <begin position="43"/>
        <end position="66"/>
    </location>
</feature>
<feature type="transmembrane region" description="Helical" evidence="1">
    <location>
        <begin position="349"/>
        <end position="367"/>
    </location>
</feature>
<feature type="transmembrane region" description="Helical" evidence="1">
    <location>
        <begin position="274"/>
        <end position="297"/>
    </location>
</feature>